<name>A0AAE9Y784_9ACTN</name>
<feature type="signal peptide" evidence="1">
    <location>
        <begin position="1"/>
        <end position="29"/>
    </location>
</feature>
<dbReference type="RefSeq" id="WP_272735210.1">
    <property type="nucleotide sequence ID" value="NZ_CP116942.1"/>
</dbReference>
<accession>A0AAE9Y784</accession>
<protein>
    <submittedName>
        <fullName evidence="2">Uncharacterized protein</fullName>
    </submittedName>
</protein>
<reference evidence="2" key="1">
    <citation type="submission" date="2023-01" db="EMBL/GenBank/DDBJ databases">
        <title>The diversity of Class Acidimicrobiia in South China Sea sediment environments and the proposal of Iamia marina sp. nov., a novel species of the genus Iamia.</title>
        <authorList>
            <person name="He Y."/>
            <person name="Tian X."/>
        </authorList>
    </citation>
    <scope>NUCLEOTIDE SEQUENCE</scope>
    <source>
        <strain evidence="2">DSM 19957</strain>
    </source>
</reference>
<dbReference type="KEGG" id="ima:PO878_14355"/>
<dbReference type="Proteomes" id="UP001216390">
    <property type="component" value="Chromosome"/>
</dbReference>
<sequence length="485" mass="50356">MRPRGPWGARRPRLAVLVVALLAAGAVGCDPGPPAPAPTPPAAPARPGTVRAEVEAWVAAYAFPWVLGREASPTATTAWADQVVRRTPLDVGRSLARSPEGRRRTAGDHLRRLLGREPTPESVTGWGDWLAARSVDQLDGAVAGSGELQARFPGDGAWLDHVGPALLGRPADGAERSSVLGALAGGAPRGDVARMLAASDAGRRHGVAEAYRGLGFAPPGGPVADTRVVQLAGAGGDERVLRAVLAADRAPARVRVGVVGDSVGFDLYYRAGGSRMASSILAPVGGAGRIGCGVLSTDPQYSVLGPQGWARPGDGRCPVDAPASEASVLARGVDVLIWQIGAWETRTYRDGRGRVLHPRSAGLRDALVSEAVERTDGWTARGARRVLLPEWACVGPASGPEHRDPAFSGFVRSVLDRVVAARPAAAAIAPTPPQVCVGGDPRGVPTRPHRVARAQAFHWADGPAGATWGWAQWFAPAVADLPGLR</sequence>
<organism evidence="2 3">
    <name type="scientific">Iamia majanohamensis</name>
    <dbReference type="NCBI Taxonomy" id="467976"/>
    <lineage>
        <taxon>Bacteria</taxon>
        <taxon>Bacillati</taxon>
        <taxon>Actinomycetota</taxon>
        <taxon>Acidimicrobiia</taxon>
        <taxon>Acidimicrobiales</taxon>
        <taxon>Iamiaceae</taxon>
        <taxon>Iamia</taxon>
    </lineage>
</organism>
<evidence type="ECO:0000313" key="3">
    <source>
        <dbReference type="Proteomes" id="UP001216390"/>
    </source>
</evidence>
<feature type="chain" id="PRO_5042221571" evidence="1">
    <location>
        <begin position="30"/>
        <end position="485"/>
    </location>
</feature>
<keyword evidence="1" id="KW-0732">Signal</keyword>
<evidence type="ECO:0000313" key="2">
    <source>
        <dbReference type="EMBL" id="WCO65683.1"/>
    </source>
</evidence>
<evidence type="ECO:0000256" key="1">
    <source>
        <dbReference type="SAM" id="SignalP"/>
    </source>
</evidence>
<keyword evidence="3" id="KW-1185">Reference proteome</keyword>
<dbReference type="EMBL" id="CP116942">
    <property type="protein sequence ID" value="WCO65683.1"/>
    <property type="molecule type" value="Genomic_DNA"/>
</dbReference>
<proteinExistence type="predicted"/>
<gene>
    <name evidence="2" type="ORF">PO878_14355</name>
</gene>
<dbReference type="PROSITE" id="PS51257">
    <property type="entry name" value="PROKAR_LIPOPROTEIN"/>
    <property type="match status" value="1"/>
</dbReference>
<dbReference type="AlphaFoldDB" id="A0AAE9Y784"/>